<dbReference type="SUPFAM" id="SSF49785">
    <property type="entry name" value="Galactose-binding domain-like"/>
    <property type="match status" value="1"/>
</dbReference>
<feature type="domain" description="F5/8 type C" evidence="2">
    <location>
        <begin position="221"/>
        <end position="371"/>
    </location>
</feature>
<keyword evidence="1" id="KW-0732">Signal</keyword>
<evidence type="ECO:0000313" key="3">
    <source>
        <dbReference type="EMBL" id="RAP75683.1"/>
    </source>
</evidence>
<dbReference type="AlphaFoldDB" id="A0A328U1P2"/>
<dbReference type="InterPro" id="IPR008979">
    <property type="entry name" value="Galactose-bd-like_sf"/>
</dbReference>
<dbReference type="Pfam" id="PF00754">
    <property type="entry name" value="F5_F8_type_C"/>
    <property type="match status" value="1"/>
</dbReference>
<dbReference type="Proteomes" id="UP000249260">
    <property type="component" value="Unassembled WGS sequence"/>
</dbReference>
<dbReference type="PROSITE" id="PS50022">
    <property type="entry name" value="FA58C_3"/>
    <property type="match status" value="1"/>
</dbReference>
<dbReference type="InterPro" id="IPR011050">
    <property type="entry name" value="Pectin_lyase_fold/virulence"/>
</dbReference>
<protein>
    <recommendedName>
        <fullName evidence="2">F5/8 type C domain-containing protein</fullName>
    </recommendedName>
</protein>
<dbReference type="SUPFAM" id="SSF51126">
    <property type="entry name" value="Pectin lyase-like"/>
    <property type="match status" value="1"/>
</dbReference>
<dbReference type="RefSeq" id="WP_112881909.1">
    <property type="nucleotide sequence ID" value="NZ_QLUW01000002.1"/>
</dbReference>
<keyword evidence="4" id="KW-1185">Reference proteome</keyword>
<feature type="signal peptide" evidence="1">
    <location>
        <begin position="1"/>
        <end position="31"/>
    </location>
</feature>
<organism evidence="3 4">
    <name type="scientific">Paenibacillus montanisoli</name>
    <dbReference type="NCBI Taxonomy" id="2081970"/>
    <lineage>
        <taxon>Bacteria</taxon>
        <taxon>Bacillati</taxon>
        <taxon>Bacillota</taxon>
        <taxon>Bacilli</taxon>
        <taxon>Bacillales</taxon>
        <taxon>Paenibacillaceae</taxon>
        <taxon>Paenibacillus</taxon>
    </lineage>
</organism>
<dbReference type="InterPro" id="IPR013320">
    <property type="entry name" value="ConA-like_dom_sf"/>
</dbReference>
<reference evidence="3 4" key="1">
    <citation type="submission" date="2018-06" db="EMBL/GenBank/DDBJ databases">
        <title>Paenibacillus montanisoli sp. nov., isolated from mountain area soil.</title>
        <authorList>
            <person name="Wu M."/>
        </authorList>
    </citation>
    <scope>NUCLEOTIDE SEQUENCE [LARGE SCALE GENOMIC DNA]</scope>
    <source>
        <strain evidence="3 4">RA17</strain>
    </source>
</reference>
<dbReference type="Gene3D" id="2.160.20.10">
    <property type="entry name" value="Single-stranded right-handed beta-helix, Pectin lyase-like"/>
    <property type="match status" value="1"/>
</dbReference>
<accession>A0A328U1P2</accession>
<evidence type="ECO:0000256" key="1">
    <source>
        <dbReference type="SAM" id="SignalP"/>
    </source>
</evidence>
<dbReference type="Gene3D" id="2.60.120.260">
    <property type="entry name" value="Galactose-binding domain-like"/>
    <property type="match status" value="1"/>
</dbReference>
<dbReference type="InterPro" id="IPR000421">
    <property type="entry name" value="FA58C"/>
</dbReference>
<sequence length="622" mass="66417">MIRFCRKPYFHLFLCLFLLFELFPATGTAAAAPIVTQDFQSFTLDAGPHVGNSYESGWVKNASGADWRIVEDGTLGDGVTPNKVVRQIADTGSASFFAYDSVKGEAINDAALSVKVKLTSAARAGIVGRYSDGNNYYLLSLSGTNLELRAKQNGTNYTLLTTPFAAANDAFYTLRLTMKGSAISGSVDGGPSITVEDTKLPSTLAGGRVGFYTSKSAAVTSHIATFDDFEANAMPQTASLIPIVSVNDIENDGNIPQNMLDNKIYTRWSSSGDGQTATFDLGAVKKIGYVGIAFYNGNLRTSTFSLELSSDGTDWSNVLDLQTSNGTTIMPEAFDFADTDARYIRFIGHGNSAGGTSGSWNSITEFQAYAPNSEPIIVTGMIEIEPPSAPAEPYTKAGLYHPDGTPATIHTPNPVTGAVLSVTDFGADPQDNGVDDAAAIRLALAAAQPGDEIYFPDGVYNLRTTIPSDTATHLELKSKVNLRGQSQDGAILSSAFDDGVSGLTHTSSRIVKGFNKNNISISNLTFTSTWNKSYPTDPTVSHPERGGPKNILYLDDTSGSGCFNITIDHVTFEKFEKMAVRISESNNVVVRNSLFRNATDMAAVPATAYPSKALRKRTSSAN</sequence>
<evidence type="ECO:0000259" key="2">
    <source>
        <dbReference type="PROSITE" id="PS50022"/>
    </source>
</evidence>
<dbReference type="SUPFAM" id="SSF49899">
    <property type="entry name" value="Concanavalin A-like lectins/glucanases"/>
    <property type="match status" value="1"/>
</dbReference>
<dbReference type="EMBL" id="QLUW01000002">
    <property type="protein sequence ID" value="RAP75683.1"/>
    <property type="molecule type" value="Genomic_DNA"/>
</dbReference>
<dbReference type="Pfam" id="PF12708">
    <property type="entry name" value="Pect-lyase_RHGA_epim"/>
    <property type="match status" value="1"/>
</dbReference>
<dbReference type="Gene3D" id="2.60.120.560">
    <property type="entry name" value="Exo-inulinase, domain 1"/>
    <property type="match status" value="1"/>
</dbReference>
<name>A0A328U1P2_9BACL</name>
<comment type="caution">
    <text evidence="3">The sequence shown here is derived from an EMBL/GenBank/DDBJ whole genome shotgun (WGS) entry which is preliminary data.</text>
</comment>
<dbReference type="OrthoDB" id="179999at2"/>
<evidence type="ECO:0000313" key="4">
    <source>
        <dbReference type="Proteomes" id="UP000249260"/>
    </source>
</evidence>
<feature type="chain" id="PRO_5016267484" description="F5/8 type C domain-containing protein" evidence="1">
    <location>
        <begin position="32"/>
        <end position="622"/>
    </location>
</feature>
<dbReference type="InterPro" id="IPR012334">
    <property type="entry name" value="Pectin_lyas_fold"/>
</dbReference>
<gene>
    <name evidence="3" type="ORF">DL346_09500</name>
</gene>
<proteinExistence type="predicted"/>
<dbReference type="InterPro" id="IPR024535">
    <property type="entry name" value="RHGA/B-epi-like_pectate_lyase"/>
</dbReference>